<evidence type="ECO:0000313" key="2">
    <source>
        <dbReference type="Proteomes" id="UP000053676"/>
    </source>
</evidence>
<proteinExistence type="predicted"/>
<accession>W2T3B9</accession>
<keyword evidence="1" id="KW-0406">Ion transport</keyword>
<organism evidence="1 2">
    <name type="scientific">Necator americanus</name>
    <name type="common">Human hookworm</name>
    <dbReference type="NCBI Taxonomy" id="51031"/>
    <lineage>
        <taxon>Eukaryota</taxon>
        <taxon>Metazoa</taxon>
        <taxon>Ecdysozoa</taxon>
        <taxon>Nematoda</taxon>
        <taxon>Chromadorea</taxon>
        <taxon>Rhabditida</taxon>
        <taxon>Rhabditina</taxon>
        <taxon>Rhabditomorpha</taxon>
        <taxon>Strongyloidea</taxon>
        <taxon>Ancylostomatidae</taxon>
        <taxon>Bunostominae</taxon>
        <taxon>Necator</taxon>
    </lineage>
</organism>
<dbReference type="Pfam" id="PF03530">
    <property type="entry name" value="SK_channel"/>
    <property type="match status" value="1"/>
</dbReference>
<dbReference type="OrthoDB" id="73653at2759"/>
<dbReference type="PANTHER" id="PTHR10153">
    <property type="entry name" value="SMALL CONDUCTANCE CALCIUM-ACTIVATED POTASSIUM CHANNEL"/>
    <property type="match status" value="1"/>
</dbReference>
<dbReference type="GO" id="GO:0016020">
    <property type="term" value="C:membrane"/>
    <property type="evidence" value="ECO:0007669"/>
    <property type="project" value="InterPro"/>
</dbReference>
<protein>
    <submittedName>
        <fullName evidence="1">Calcium-activated SK potassium channel</fullName>
    </submittedName>
</protein>
<reference evidence="2" key="1">
    <citation type="journal article" date="2014" name="Nat. Genet.">
        <title>Genome of the human hookworm Necator americanus.</title>
        <authorList>
            <person name="Tang Y.T."/>
            <person name="Gao X."/>
            <person name="Rosa B.A."/>
            <person name="Abubucker S."/>
            <person name="Hallsworth-Pepin K."/>
            <person name="Martin J."/>
            <person name="Tyagi R."/>
            <person name="Heizer E."/>
            <person name="Zhang X."/>
            <person name="Bhonagiri-Palsikar V."/>
            <person name="Minx P."/>
            <person name="Warren W.C."/>
            <person name="Wang Q."/>
            <person name="Zhan B."/>
            <person name="Hotez P.J."/>
            <person name="Sternberg P.W."/>
            <person name="Dougall A."/>
            <person name="Gaze S.T."/>
            <person name="Mulvenna J."/>
            <person name="Sotillo J."/>
            <person name="Ranganathan S."/>
            <person name="Rabelo E.M."/>
            <person name="Wilson R.K."/>
            <person name="Felgner P.L."/>
            <person name="Bethony J."/>
            <person name="Hawdon J.M."/>
            <person name="Gasser R.B."/>
            <person name="Loukas A."/>
            <person name="Mitreva M."/>
        </authorList>
    </citation>
    <scope>NUCLEOTIDE SEQUENCE [LARGE SCALE GENOMIC DNA]</scope>
</reference>
<dbReference type="EMBL" id="KI660231">
    <property type="protein sequence ID" value="ETN76388.1"/>
    <property type="molecule type" value="Genomic_DNA"/>
</dbReference>
<dbReference type="Proteomes" id="UP000053676">
    <property type="component" value="Unassembled WGS sequence"/>
</dbReference>
<evidence type="ECO:0000313" key="1">
    <source>
        <dbReference type="EMBL" id="ETN76388.1"/>
    </source>
</evidence>
<dbReference type="GO" id="GO:0016286">
    <property type="term" value="F:small conductance calcium-activated potassium channel activity"/>
    <property type="evidence" value="ECO:0007669"/>
    <property type="project" value="InterPro"/>
</dbReference>
<dbReference type="InterPro" id="IPR015449">
    <property type="entry name" value="K_chnl_Ca-activ_SK"/>
</dbReference>
<keyword evidence="1" id="KW-0813">Transport</keyword>
<keyword evidence="1" id="KW-0407">Ion channel</keyword>
<name>W2T3B9_NECAM</name>
<keyword evidence="2" id="KW-1185">Reference proteome</keyword>
<dbReference type="KEGG" id="nai:NECAME_11719"/>
<dbReference type="AlphaFoldDB" id="W2T3B9"/>
<dbReference type="STRING" id="51031.W2T3B9"/>
<gene>
    <name evidence="1" type="ORF">NECAME_11719</name>
</gene>
<sequence>MVIKMSRSFDSTAKMRCRLRKQLFVQRNKVCDLSLILGIAGLLFVIIDAELTALSTTTHITKVTVRVKIALIDSGADDWRVAVSMDRVIKLSVELAICADLAAYDGHSYRQKLA</sequence>